<dbReference type="PIRSF" id="PIRSF002741">
    <property type="entry name" value="MppA"/>
    <property type="match status" value="1"/>
</dbReference>
<gene>
    <name evidence="8" type="ORF">ACFQ2I_04930</name>
</gene>
<dbReference type="EMBL" id="JBHTJZ010000005">
    <property type="protein sequence ID" value="MFD0958728.1"/>
    <property type="molecule type" value="Genomic_DNA"/>
</dbReference>
<dbReference type="InterPro" id="IPR030678">
    <property type="entry name" value="Peptide/Ni-bd"/>
</dbReference>
<organism evidence="8 9">
    <name type="scientific">Paenibacillus chungangensis</name>
    <dbReference type="NCBI Taxonomy" id="696535"/>
    <lineage>
        <taxon>Bacteria</taxon>
        <taxon>Bacillati</taxon>
        <taxon>Bacillota</taxon>
        <taxon>Bacilli</taxon>
        <taxon>Bacillales</taxon>
        <taxon>Paenibacillaceae</taxon>
        <taxon>Paenibacillus</taxon>
    </lineage>
</organism>
<feature type="domain" description="Solute-binding protein family 5" evidence="7">
    <location>
        <begin position="112"/>
        <end position="458"/>
    </location>
</feature>
<dbReference type="Proteomes" id="UP001596989">
    <property type="component" value="Unassembled WGS sequence"/>
</dbReference>
<keyword evidence="9" id="KW-1185">Reference proteome</keyword>
<keyword evidence="3" id="KW-0813">Transport</keyword>
<dbReference type="InterPro" id="IPR000914">
    <property type="entry name" value="SBP_5_dom"/>
</dbReference>
<evidence type="ECO:0000256" key="6">
    <source>
        <dbReference type="SAM" id="SignalP"/>
    </source>
</evidence>
<comment type="caution">
    <text evidence="8">The sequence shown here is derived from an EMBL/GenBank/DDBJ whole genome shotgun (WGS) entry which is preliminary data.</text>
</comment>
<dbReference type="CDD" id="cd08516">
    <property type="entry name" value="PBP2_NikA_DppA_OppA_like_11"/>
    <property type="match status" value="1"/>
</dbReference>
<evidence type="ECO:0000256" key="4">
    <source>
        <dbReference type="ARBA" id="ARBA00022729"/>
    </source>
</evidence>
<evidence type="ECO:0000313" key="9">
    <source>
        <dbReference type="Proteomes" id="UP001596989"/>
    </source>
</evidence>
<feature type="region of interest" description="Disordered" evidence="5">
    <location>
        <begin position="27"/>
        <end position="70"/>
    </location>
</feature>
<evidence type="ECO:0000259" key="7">
    <source>
        <dbReference type="Pfam" id="PF00496"/>
    </source>
</evidence>
<feature type="compositionally biased region" description="Gly residues" evidence="5">
    <location>
        <begin position="27"/>
        <end position="39"/>
    </location>
</feature>
<dbReference type="Gene3D" id="3.10.105.10">
    <property type="entry name" value="Dipeptide-binding Protein, Domain 3"/>
    <property type="match status" value="1"/>
</dbReference>
<comment type="similarity">
    <text evidence="2">Belongs to the bacterial solute-binding protein 5 family.</text>
</comment>
<feature type="compositionally biased region" description="Basic and acidic residues" evidence="5">
    <location>
        <begin position="47"/>
        <end position="66"/>
    </location>
</feature>
<dbReference type="PROSITE" id="PS01040">
    <property type="entry name" value="SBP_BACTERIAL_5"/>
    <property type="match status" value="1"/>
</dbReference>
<name>A0ABW3HMH1_9BACL</name>
<dbReference type="PANTHER" id="PTHR30290:SF9">
    <property type="entry name" value="OLIGOPEPTIDE-BINDING PROTEIN APPA"/>
    <property type="match status" value="1"/>
</dbReference>
<evidence type="ECO:0000256" key="3">
    <source>
        <dbReference type="ARBA" id="ARBA00022448"/>
    </source>
</evidence>
<dbReference type="InterPro" id="IPR039424">
    <property type="entry name" value="SBP_5"/>
</dbReference>
<evidence type="ECO:0000256" key="5">
    <source>
        <dbReference type="SAM" id="MobiDB-lite"/>
    </source>
</evidence>
<reference evidence="9" key="1">
    <citation type="journal article" date="2019" name="Int. J. Syst. Evol. Microbiol.">
        <title>The Global Catalogue of Microorganisms (GCM) 10K type strain sequencing project: providing services to taxonomists for standard genome sequencing and annotation.</title>
        <authorList>
            <consortium name="The Broad Institute Genomics Platform"/>
            <consortium name="The Broad Institute Genome Sequencing Center for Infectious Disease"/>
            <person name="Wu L."/>
            <person name="Ma J."/>
        </authorList>
    </citation>
    <scope>NUCLEOTIDE SEQUENCE [LARGE SCALE GENOMIC DNA]</scope>
    <source>
        <strain evidence="9">CCUG 59129</strain>
    </source>
</reference>
<dbReference type="InterPro" id="IPR023765">
    <property type="entry name" value="SBP_5_CS"/>
</dbReference>
<evidence type="ECO:0000256" key="1">
    <source>
        <dbReference type="ARBA" id="ARBA00004193"/>
    </source>
</evidence>
<dbReference type="Pfam" id="PF00496">
    <property type="entry name" value="SBP_bac_5"/>
    <property type="match status" value="1"/>
</dbReference>
<feature type="signal peptide" evidence="6">
    <location>
        <begin position="1"/>
        <end position="28"/>
    </location>
</feature>
<dbReference type="Gene3D" id="3.40.190.10">
    <property type="entry name" value="Periplasmic binding protein-like II"/>
    <property type="match status" value="1"/>
</dbReference>
<dbReference type="PROSITE" id="PS51257">
    <property type="entry name" value="PROKAR_LIPOPROTEIN"/>
    <property type="match status" value="1"/>
</dbReference>
<protein>
    <submittedName>
        <fullName evidence="8">ABC transporter substrate-binding protein</fullName>
    </submittedName>
</protein>
<comment type="subcellular location">
    <subcellularLocation>
        <location evidence="1">Cell membrane</location>
        <topology evidence="1">Lipid-anchor</topology>
    </subcellularLocation>
</comment>
<dbReference type="PANTHER" id="PTHR30290">
    <property type="entry name" value="PERIPLASMIC BINDING COMPONENT OF ABC TRANSPORTER"/>
    <property type="match status" value="1"/>
</dbReference>
<dbReference type="Gene3D" id="3.90.76.10">
    <property type="entry name" value="Dipeptide-binding Protein, Domain 1"/>
    <property type="match status" value="1"/>
</dbReference>
<keyword evidence="4 6" id="KW-0732">Signal</keyword>
<accession>A0ABW3HMH1</accession>
<feature type="chain" id="PRO_5047069200" evidence="6">
    <location>
        <begin position="29"/>
        <end position="538"/>
    </location>
</feature>
<evidence type="ECO:0000256" key="2">
    <source>
        <dbReference type="ARBA" id="ARBA00005695"/>
    </source>
</evidence>
<dbReference type="RefSeq" id="WP_377562536.1">
    <property type="nucleotide sequence ID" value="NZ_JBHTJZ010000005.1"/>
</dbReference>
<sequence>MQKPALKHGLLLISVIVLVLMSACGSSGNGGSESGGNSGAGNTASQKPEDHSTDGKEDKGSDEKKPSYGGEVVMVVPQDPDYLDPHMSAASGTLEMMFNVFEGLLKSNEKGELQPAVASSYDISEDGLTYTFKLREGVKFHNGNDVTAEDVQYSIERLMGKDTGQPLKTAFANVESVTTINAQTVELKLKQNDVSFLSFMTNAILPAGYDKHNEAPIGTGPFKFVEYSPNQRVVIAKNEDYYVEGVPYLDKVEFRIMPDGESSLLALKAGEVDIYPRIGDERIAELGDGFRYVDGMQNMVQLMTMNITRKPFDDVKVRQAINYAVDVDSIIELIANGKGTKLGSNMSPVMDKYFQEGLENTYNVNIEKAKELLKEAGYEDGITTTISVPSNYKFHVDTAQVIADQLSQVGIKAEIEMVEWAVWLERIYKGRDYNMTIIGLTGKLDPHEVLVRYVSDYKANFYNYVNPAYDKLINDAKVELDDSKRVELYKEAQKILTQDAVAVYIMDPNFTIAMDKALDGYKLYPLYVQDMSSIHYLK</sequence>
<evidence type="ECO:0000313" key="8">
    <source>
        <dbReference type="EMBL" id="MFD0958728.1"/>
    </source>
</evidence>
<proteinExistence type="inferred from homology"/>
<dbReference type="SUPFAM" id="SSF53850">
    <property type="entry name" value="Periplasmic binding protein-like II"/>
    <property type="match status" value="1"/>
</dbReference>